<dbReference type="AlphaFoldDB" id="M1V6Y3"/>
<evidence type="ECO:0000313" key="2">
    <source>
        <dbReference type="Proteomes" id="UP000007014"/>
    </source>
</evidence>
<gene>
    <name evidence="1" type="ORF">CYME_CME065C</name>
</gene>
<dbReference type="Proteomes" id="UP000007014">
    <property type="component" value="Chromosome 5"/>
</dbReference>
<dbReference type="EMBL" id="AP006487">
    <property type="protein sequence ID" value="BAM79294.1"/>
    <property type="molecule type" value="Genomic_DNA"/>
</dbReference>
<proteinExistence type="predicted"/>
<dbReference type="RefSeq" id="XP_005535580.1">
    <property type="nucleotide sequence ID" value="XM_005535523.1"/>
</dbReference>
<reference evidence="1 2" key="1">
    <citation type="journal article" date="2004" name="Nature">
        <title>Genome sequence of the ultrasmall unicellular red alga Cyanidioschyzon merolae 10D.</title>
        <authorList>
            <person name="Matsuzaki M."/>
            <person name="Misumi O."/>
            <person name="Shin-i T."/>
            <person name="Maruyama S."/>
            <person name="Takahara M."/>
            <person name="Miyagishima S."/>
            <person name="Mori T."/>
            <person name="Nishida K."/>
            <person name="Yagisawa F."/>
            <person name="Nishida K."/>
            <person name="Yoshida Y."/>
            <person name="Nishimura Y."/>
            <person name="Nakao S."/>
            <person name="Kobayashi T."/>
            <person name="Momoyama Y."/>
            <person name="Higashiyama T."/>
            <person name="Minoda A."/>
            <person name="Sano M."/>
            <person name="Nomoto H."/>
            <person name="Oishi K."/>
            <person name="Hayashi H."/>
            <person name="Ohta F."/>
            <person name="Nishizaka S."/>
            <person name="Haga S."/>
            <person name="Miura S."/>
            <person name="Morishita T."/>
            <person name="Kabeya Y."/>
            <person name="Terasawa K."/>
            <person name="Suzuki Y."/>
            <person name="Ishii Y."/>
            <person name="Asakawa S."/>
            <person name="Takano H."/>
            <person name="Ohta N."/>
            <person name="Kuroiwa H."/>
            <person name="Tanaka K."/>
            <person name="Shimizu N."/>
            <person name="Sugano S."/>
            <person name="Sato N."/>
            <person name="Nozaki H."/>
            <person name="Ogasawara N."/>
            <person name="Kohara Y."/>
            <person name="Kuroiwa T."/>
        </authorList>
    </citation>
    <scope>NUCLEOTIDE SEQUENCE [LARGE SCALE GENOMIC DNA]</scope>
    <source>
        <strain evidence="1 2">10D</strain>
    </source>
</reference>
<dbReference type="Gramene" id="CME065CT">
    <property type="protein sequence ID" value="CME065CT"/>
    <property type="gene ID" value="CME065C"/>
</dbReference>
<dbReference type="GeneID" id="16992847"/>
<protein>
    <submittedName>
        <fullName evidence="1">Uncharacterized protein</fullName>
    </submittedName>
</protein>
<dbReference type="OrthoDB" id="10459324at2759"/>
<dbReference type="HOGENOM" id="CLU_829917_0_0_1"/>
<reference evidence="1 2" key="2">
    <citation type="journal article" date="2007" name="BMC Biol.">
        <title>A 100%-complete sequence reveals unusually simple genomic features in the hot-spring red alga Cyanidioschyzon merolae.</title>
        <authorList>
            <person name="Nozaki H."/>
            <person name="Takano H."/>
            <person name="Misumi O."/>
            <person name="Terasawa K."/>
            <person name="Matsuzaki M."/>
            <person name="Maruyama S."/>
            <person name="Nishida K."/>
            <person name="Yagisawa F."/>
            <person name="Yoshida Y."/>
            <person name="Fujiwara T."/>
            <person name="Takio S."/>
            <person name="Tamura K."/>
            <person name="Chung S.J."/>
            <person name="Nakamura S."/>
            <person name="Kuroiwa H."/>
            <person name="Tanaka K."/>
            <person name="Sato N."/>
            <person name="Kuroiwa T."/>
        </authorList>
    </citation>
    <scope>NUCLEOTIDE SEQUENCE [LARGE SCALE GENOMIC DNA]</scope>
    <source>
        <strain evidence="1 2">10D</strain>
    </source>
</reference>
<keyword evidence="2" id="KW-1185">Reference proteome</keyword>
<evidence type="ECO:0000313" key="1">
    <source>
        <dbReference type="EMBL" id="BAM79294.1"/>
    </source>
</evidence>
<sequence length="335" mass="38681">MPTSVSVQNSLVTAGELRPTLPALEAWRTVPLETLVRAASDRLCLWDYQRHAPALTFFQVWQTRLLLQNVYMNRDPYVLPLRGAAVLSLRRLWGQNSSDTPRLRLSARLRLHPTEGACDGEAADQDSGNDFGWSGSKQTWRQRWLPPFLNWHRAGERRSVGGDWDSNRKSSLVNTEQFRLPGRLYLKLGTTIDLPGLMLWESAAERNRRRLYSTALRERSSTWWGFEWDFMRCLGAFQGCAASANRKWMNSNAQLSHWFLHASWIPTNSDAPWHLVAGVQHRFRVAKPRKSHRRSRRSYSAPTKETGFFQLTLRLGFDLMRSEIYLTPVADGTYF</sequence>
<name>M1V6Y3_CYAM1</name>
<organism evidence="1 2">
    <name type="scientific">Cyanidioschyzon merolae (strain NIES-3377 / 10D)</name>
    <name type="common">Unicellular red alga</name>
    <dbReference type="NCBI Taxonomy" id="280699"/>
    <lineage>
        <taxon>Eukaryota</taxon>
        <taxon>Rhodophyta</taxon>
        <taxon>Bangiophyceae</taxon>
        <taxon>Cyanidiales</taxon>
        <taxon>Cyanidiaceae</taxon>
        <taxon>Cyanidioschyzon</taxon>
    </lineage>
</organism>
<dbReference type="KEGG" id="cme:CYME_CME065C"/>
<accession>M1V6Y3</accession>